<dbReference type="InterPro" id="IPR027417">
    <property type="entry name" value="P-loop_NTPase"/>
</dbReference>
<evidence type="ECO:0000313" key="1">
    <source>
        <dbReference type="EMBL" id="GGS17453.1"/>
    </source>
</evidence>
<reference evidence="1" key="2">
    <citation type="submission" date="2020-09" db="EMBL/GenBank/DDBJ databases">
        <authorList>
            <person name="Sun Q."/>
            <person name="Ohkuma M."/>
        </authorList>
    </citation>
    <scope>NUCLEOTIDE SEQUENCE</scope>
    <source>
        <strain evidence="1">JCM 3276</strain>
    </source>
</reference>
<sequence length="180" mass="19878">MTASSETPWLGPPKLGAVRVVAVDGPSGSGKSTYAVELARKLPGRVRVVRTDDFATWDDPVAWWPRLRDGVLLPLAEGRPGRYRRTEWTEGRPHPGAWVDVEPPDVLIVEGVSAGRRAITPVLSALVWIEVDDPAVRLERAVARDGESCRPELIAWQRFEAGWFAVDGTRERATHRPLTG</sequence>
<name>A0A918L846_9PSEU</name>
<dbReference type="EMBL" id="BMRB01000001">
    <property type="protein sequence ID" value="GGS17453.1"/>
    <property type="molecule type" value="Genomic_DNA"/>
</dbReference>
<keyword evidence="2" id="KW-1185">Reference proteome</keyword>
<evidence type="ECO:0008006" key="3">
    <source>
        <dbReference type="Google" id="ProtNLM"/>
    </source>
</evidence>
<comment type="caution">
    <text evidence="1">The sequence shown here is derived from an EMBL/GenBank/DDBJ whole genome shotgun (WGS) entry which is preliminary data.</text>
</comment>
<reference evidence="1" key="1">
    <citation type="journal article" date="2014" name="Int. J. Syst. Evol. Microbiol.">
        <title>Complete genome sequence of Corynebacterium casei LMG S-19264T (=DSM 44701T), isolated from a smear-ripened cheese.</title>
        <authorList>
            <consortium name="US DOE Joint Genome Institute (JGI-PGF)"/>
            <person name="Walter F."/>
            <person name="Albersmeier A."/>
            <person name="Kalinowski J."/>
            <person name="Ruckert C."/>
        </authorList>
    </citation>
    <scope>NUCLEOTIDE SEQUENCE</scope>
    <source>
        <strain evidence="1">JCM 3276</strain>
    </source>
</reference>
<evidence type="ECO:0000313" key="2">
    <source>
        <dbReference type="Proteomes" id="UP000660680"/>
    </source>
</evidence>
<dbReference type="AlphaFoldDB" id="A0A918L846"/>
<accession>A0A918L846</accession>
<dbReference type="Gene3D" id="3.40.50.300">
    <property type="entry name" value="P-loop containing nucleotide triphosphate hydrolases"/>
    <property type="match status" value="1"/>
</dbReference>
<dbReference type="SUPFAM" id="SSF52540">
    <property type="entry name" value="P-loop containing nucleoside triphosphate hydrolases"/>
    <property type="match status" value="1"/>
</dbReference>
<protein>
    <recommendedName>
        <fullName evidence="3">(d)CMP kinase</fullName>
    </recommendedName>
</protein>
<dbReference type="RefSeq" id="WP_189208828.1">
    <property type="nucleotide sequence ID" value="NZ_BMRB01000001.1"/>
</dbReference>
<dbReference type="Proteomes" id="UP000660680">
    <property type="component" value="Unassembled WGS sequence"/>
</dbReference>
<gene>
    <name evidence="1" type="ORF">GCM10010171_07300</name>
</gene>
<organism evidence="1 2">
    <name type="scientific">Actinokineospora fastidiosa</name>
    <dbReference type="NCBI Taxonomy" id="1816"/>
    <lineage>
        <taxon>Bacteria</taxon>
        <taxon>Bacillati</taxon>
        <taxon>Actinomycetota</taxon>
        <taxon>Actinomycetes</taxon>
        <taxon>Pseudonocardiales</taxon>
        <taxon>Pseudonocardiaceae</taxon>
        <taxon>Actinokineospora</taxon>
    </lineage>
</organism>
<proteinExistence type="predicted"/>